<feature type="compositionally biased region" description="Basic residues" evidence="4">
    <location>
        <begin position="985"/>
        <end position="994"/>
    </location>
</feature>
<keyword evidence="3" id="KW-0539">Nucleus</keyword>
<evidence type="ECO:0000259" key="5">
    <source>
        <dbReference type="Pfam" id="PF11715"/>
    </source>
</evidence>
<reference evidence="8" key="1">
    <citation type="submission" date="2023-06" db="EMBL/GenBank/DDBJ databases">
        <title>Genome-scale phylogeny and comparative genomics of the fungal order Sordariales.</title>
        <authorList>
            <consortium name="Lawrence Berkeley National Laboratory"/>
            <person name="Hensen N."/>
            <person name="Bonometti L."/>
            <person name="Westerberg I."/>
            <person name="Brannstrom I.O."/>
            <person name="Guillou S."/>
            <person name="Cros-Aarteil S."/>
            <person name="Calhoun S."/>
            <person name="Haridas S."/>
            <person name="Kuo A."/>
            <person name="Mondo S."/>
            <person name="Pangilinan J."/>
            <person name="Riley R."/>
            <person name="LaButti K."/>
            <person name="Andreopoulos B."/>
            <person name="Lipzen A."/>
            <person name="Chen C."/>
            <person name="Yanf M."/>
            <person name="Daum C."/>
            <person name="Ng V."/>
            <person name="Clum A."/>
            <person name="Steindorff A."/>
            <person name="Ohm R."/>
            <person name="Martin F."/>
            <person name="Silar P."/>
            <person name="Natvig D."/>
            <person name="Lalanne C."/>
            <person name="Gautier V."/>
            <person name="Ament-velasquez S.L."/>
            <person name="Kruys A."/>
            <person name="Hutchinson M.I."/>
            <person name="Powell A.J."/>
            <person name="Barry K."/>
            <person name="Miller A.N."/>
            <person name="Grigoriev I.V."/>
            <person name="Debuchy R."/>
            <person name="Gladieux P."/>
            <person name="Thoren M.H."/>
            <person name="Johannesson H."/>
        </authorList>
    </citation>
    <scope>NUCLEOTIDE SEQUENCE</scope>
    <source>
        <strain evidence="8">SMH3391-2</strain>
    </source>
</reference>
<feature type="domain" description="Nucleoporin Nup120 helical" evidence="6">
    <location>
        <begin position="639"/>
        <end position="771"/>
    </location>
</feature>
<dbReference type="InterPro" id="IPR056548">
    <property type="entry name" value="HEAT_Nup120"/>
</dbReference>
<evidence type="ECO:0000259" key="6">
    <source>
        <dbReference type="Pfam" id="PF21486"/>
    </source>
</evidence>
<dbReference type="Proteomes" id="UP001174934">
    <property type="component" value="Unassembled WGS sequence"/>
</dbReference>
<dbReference type="PANTHER" id="PTHR21286:SF0">
    <property type="entry name" value="NUCLEAR PORE COMPLEX PROTEIN NUP160"/>
    <property type="match status" value="1"/>
</dbReference>
<dbReference type="Pfam" id="PF21486">
    <property type="entry name" value="NUP120_helical"/>
    <property type="match status" value="1"/>
</dbReference>
<comment type="subcellular location">
    <subcellularLocation>
        <location evidence="1">Nucleus</location>
    </subcellularLocation>
</comment>
<feature type="region of interest" description="Disordered" evidence="4">
    <location>
        <begin position="1241"/>
        <end position="1267"/>
    </location>
</feature>
<dbReference type="SUPFAM" id="SSF50978">
    <property type="entry name" value="WD40 repeat-like"/>
    <property type="match status" value="1"/>
</dbReference>
<feature type="domain" description="Nucleoporin nup120-like HEAT repeat" evidence="7">
    <location>
        <begin position="866"/>
        <end position="1075"/>
    </location>
</feature>
<proteinExistence type="predicted"/>
<evidence type="ECO:0000259" key="7">
    <source>
        <dbReference type="Pfam" id="PF23300"/>
    </source>
</evidence>
<feature type="region of interest" description="Disordered" evidence="4">
    <location>
        <begin position="1289"/>
        <end position="1315"/>
    </location>
</feature>
<dbReference type="InterPro" id="IPR021717">
    <property type="entry name" value="Nucleoporin_Nup160"/>
</dbReference>
<sequence length="1357" mass="152239">MSSRDFEILYKETRLDLEPTSPSLIVQLRVPSQNTISSSSSFSRPSSTRIAQQQSQHHQTTDSEKAYRASNLATASSIFSRKHFAPRAFHWRVLENDTVLSIRAADVYRKHKDRERAREREDASAADALLILNLRFASPLRTSCIGFADSEDHDALFIYVVDQANQLHAIALRPDHFRKRSATEGGLGDACRSYSPPGFGFKHPHRLVVVDPDQLIVTMHDGGILKIDRNRSEDVTSAKQWRETIYNVAGWGQSLRGLVPFQRSQTVRHDKISMELTAATSTAITTMGRDTPFLFTICLDHRMRVWDVKTGQILYTGDILNDKRDPQEVGRWTIDPSQNNLIRILDIGHNQCLVVTFSPIGAGEFKFWKVKANDQGSIHVVDYFPETRLIPPSPSSLDVWTLADFAVGQKPKGPELWTLWKNNTTYRVQMLQTTPRNVSTPFSDGWKGVHAEITPQSAQTSGPCDPIDSTEKWLDLILYPGRFPRSTLETALGMYEKGLGTYREKTSWTNKSIAESLCSVLGFTTTLDRSVNAAGAMDYEQFRGTNETQWLRFWRLLLELDKQRGEALSLVYDSDTGMVWVACADCVSAIRQCSGLDRVYHNLQSPEKKNEDVAALISAGLAFMEGFSDSMFQLSKAALRAELYEDLAKSDEERIQYFFDKAGFWRQVTEEDCSQVVETLGHNFRMLTPRLYEDLFDLITASSDTNSQELVEPFTGLGKKVIVRAAQETIELHWQILFSQLILLVHMEFEGENEDQALHSRFNVGSIYRRLVEALRRLEHLKWMGKTELIMETPRPSDRPSKFRGDSASTRRGSDAMYVITALEGLTGHLFGLPQSNNLPLLSSITELVLDLCAPSSKTELRTSLLQGWLLTQDRVDLALELSPFAEHEAYSTYVQGRVFLALRDYDTAALHFRKASIGLGTPMQNVDRSSSGLLDDTEWNLLHSGLPSYYAHIVNLYEKQKAYSYVVEFSRLALQFVTRGTRAGQRKGRHSRGRAASGAASAPSSQETQPRPRHHHHQGASDGSVSIKTEMLSRLFTASTAISHFDVAHSALLAMEDGAMQKSYLKRLVEKMCEAGQNTELISLPFSGLQTKVDDILLEKCRATSDVLNGVPYHRILYAWRINHNDYRGGAAILLDRLQKLRKMGGGDVDKAEGAEDALDNQVTRQYLLLINALSCVTPKEAYILEDVVSPPSERNNRSNGSLLDNHISSNGGGVRKGADDGGLENHLDELAQKLEVTAAQAQGHGGRKGGEQQQQQKDGRDDDDDKALADTMKRLTARQLHQQQLQQLQQQQQNGGGRRQLATNNTSSGGSRRLLTLADLRKQYQQELDRIVAIQNNQFGFSAEDGDDDDLMDIV</sequence>
<feature type="compositionally biased region" description="Polar residues" evidence="4">
    <location>
        <begin position="1199"/>
        <end position="1211"/>
    </location>
</feature>
<feature type="compositionally biased region" description="Low complexity" evidence="4">
    <location>
        <begin position="995"/>
        <end position="1006"/>
    </location>
</feature>
<accession>A0AA39TIP6</accession>
<feature type="region of interest" description="Disordered" evidence="4">
    <location>
        <begin position="1192"/>
        <end position="1225"/>
    </location>
</feature>
<protein>
    <submittedName>
        <fullName evidence="8">Nucleoporin Nup120/160-domain-containing protein</fullName>
    </submittedName>
</protein>
<dbReference type="GO" id="GO:0017056">
    <property type="term" value="F:structural constituent of nuclear pore"/>
    <property type="evidence" value="ECO:0007669"/>
    <property type="project" value="TreeGrafter"/>
</dbReference>
<dbReference type="InterPro" id="IPR048884">
    <property type="entry name" value="Nup120_helical"/>
</dbReference>
<evidence type="ECO:0000313" key="9">
    <source>
        <dbReference type="Proteomes" id="UP001174934"/>
    </source>
</evidence>
<evidence type="ECO:0000256" key="3">
    <source>
        <dbReference type="ARBA" id="ARBA00023242"/>
    </source>
</evidence>
<comment type="caution">
    <text evidence="8">The sequence shown here is derived from an EMBL/GenBank/DDBJ whole genome shotgun (WGS) entry which is preliminary data.</text>
</comment>
<feature type="domain" description="Nucleoporin Nup120/160 beta-propeller" evidence="5">
    <location>
        <begin position="87"/>
        <end position="597"/>
    </location>
</feature>
<dbReference type="GO" id="GO:0005643">
    <property type="term" value="C:nuclear pore"/>
    <property type="evidence" value="ECO:0007669"/>
    <property type="project" value="UniProtKB-ARBA"/>
</dbReference>
<gene>
    <name evidence="8" type="ORF">B0T17DRAFT_620338</name>
</gene>
<keyword evidence="9" id="KW-1185">Reference proteome</keyword>
<dbReference type="EMBL" id="JAULSR010000008">
    <property type="protein sequence ID" value="KAK0612967.1"/>
    <property type="molecule type" value="Genomic_DNA"/>
</dbReference>
<evidence type="ECO:0000256" key="1">
    <source>
        <dbReference type="ARBA" id="ARBA00004123"/>
    </source>
</evidence>
<dbReference type="Pfam" id="PF23300">
    <property type="entry name" value="HEAT_Nup120"/>
    <property type="match status" value="1"/>
</dbReference>
<dbReference type="InterPro" id="IPR036322">
    <property type="entry name" value="WD40_repeat_dom_sf"/>
</dbReference>
<feature type="region of interest" description="Disordered" evidence="4">
    <location>
        <begin position="35"/>
        <end position="67"/>
    </location>
</feature>
<keyword evidence="2" id="KW-0813">Transport</keyword>
<evidence type="ECO:0000256" key="2">
    <source>
        <dbReference type="ARBA" id="ARBA00022448"/>
    </source>
</evidence>
<evidence type="ECO:0000256" key="4">
    <source>
        <dbReference type="SAM" id="MobiDB-lite"/>
    </source>
</evidence>
<name>A0AA39TIP6_9PEZI</name>
<feature type="region of interest" description="Disordered" evidence="4">
    <location>
        <begin position="984"/>
        <end position="1025"/>
    </location>
</feature>
<evidence type="ECO:0000313" key="8">
    <source>
        <dbReference type="EMBL" id="KAK0612967.1"/>
    </source>
</evidence>
<dbReference type="Pfam" id="PF11715">
    <property type="entry name" value="Beta-prop_Nup120_160"/>
    <property type="match status" value="1"/>
</dbReference>
<organism evidence="8 9">
    <name type="scientific">Bombardia bombarda</name>
    <dbReference type="NCBI Taxonomy" id="252184"/>
    <lineage>
        <taxon>Eukaryota</taxon>
        <taxon>Fungi</taxon>
        <taxon>Dikarya</taxon>
        <taxon>Ascomycota</taxon>
        <taxon>Pezizomycotina</taxon>
        <taxon>Sordariomycetes</taxon>
        <taxon>Sordariomycetidae</taxon>
        <taxon>Sordariales</taxon>
        <taxon>Lasiosphaeriaceae</taxon>
        <taxon>Bombardia</taxon>
    </lineage>
</organism>
<dbReference type="InterPro" id="IPR059141">
    <property type="entry name" value="Beta-prop_Nup120_160"/>
</dbReference>
<feature type="compositionally biased region" description="Low complexity" evidence="4">
    <location>
        <begin position="35"/>
        <end position="58"/>
    </location>
</feature>
<dbReference type="PANTHER" id="PTHR21286">
    <property type="entry name" value="NUCLEAR PORE COMPLEX PROTEIN NUP160"/>
    <property type="match status" value="1"/>
</dbReference>